<dbReference type="GO" id="GO:0005737">
    <property type="term" value="C:cytoplasm"/>
    <property type="evidence" value="ECO:0007669"/>
    <property type="project" value="InterPro"/>
</dbReference>
<dbReference type="EMBL" id="HBNR01072909">
    <property type="protein sequence ID" value="CAE4648732.1"/>
    <property type="molecule type" value="Transcribed_RNA"/>
</dbReference>
<gene>
    <name evidence="3" type="ORF">AMON00008_LOCUS51696</name>
</gene>
<dbReference type="InterPro" id="IPR038763">
    <property type="entry name" value="DHH_sf"/>
</dbReference>
<keyword evidence="1" id="KW-1133">Transmembrane helix</keyword>
<reference evidence="3" key="1">
    <citation type="submission" date="2021-01" db="EMBL/GenBank/DDBJ databases">
        <authorList>
            <person name="Corre E."/>
            <person name="Pelletier E."/>
            <person name="Niang G."/>
            <person name="Scheremetjew M."/>
            <person name="Finn R."/>
            <person name="Kale V."/>
            <person name="Holt S."/>
            <person name="Cochrane G."/>
            <person name="Meng A."/>
            <person name="Brown T."/>
            <person name="Cohen L."/>
        </authorList>
    </citation>
    <scope>NUCLEOTIDE SEQUENCE</scope>
    <source>
        <strain evidence="3">CCMP3105</strain>
    </source>
</reference>
<dbReference type="InterPro" id="IPR004097">
    <property type="entry name" value="DHHA2"/>
</dbReference>
<feature type="transmembrane region" description="Helical" evidence="1">
    <location>
        <begin position="30"/>
        <end position="48"/>
    </location>
</feature>
<dbReference type="AlphaFoldDB" id="A0A7S4SL36"/>
<dbReference type="SMART" id="SM01131">
    <property type="entry name" value="DHHA2"/>
    <property type="match status" value="1"/>
</dbReference>
<keyword evidence="1" id="KW-0472">Membrane</keyword>
<sequence length="216" mass="23362">MVDMRTLCSATSILYSRATAAGLKITKVTKTIAGLMLPIAGLMLAGILSDSLGFRSPTTTEIDKHHAEELAKLAGLNMSAFADGMLNAKAKVDHLTPMELLKMDSKIYTIGGKKLRVSVLETTQPTSVLSKKASLVHTMKELVEDEKLDEVLFFIVDILQEAALFLSGSRTASAMVEKAWHIRVDEDTGLAILPGVLSRKKQIIPALEAVVARSEL</sequence>
<keyword evidence="1" id="KW-0812">Transmembrane</keyword>
<dbReference type="InterPro" id="IPR038222">
    <property type="entry name" value="DHHA2_dom_sf"/>
</dbReference>
<accession>A0A7S4SL36</accession>
<organism evidence="3">
    <name type="scientific">Alexandrium monilatum</name>
    <dbReference type="NCBI Taxonomy" id="311494"/>
    <lineage>
        <taxon>Eukaryota</taxon>
        <taxon>Sar</taxon>
        <taxon>Alveolata</taxon>
        <taxon>Dinophyceae</taxon>
        <taxon>Gonyaulacales</taxon>
        <taxon>Pyrocystaceae</taxon>
        <taxon>Alexandrium</taxon>
    </lineage>
</organism>
<evidence type="ECO:0000256" key="1">
    <source>
        <dbReference type="SAM" id="Phobius"/>
    </source>
</evidence>
<proteinExistence type="predicted"/>
<protein>
    <recommendedName>
        <fullName evidence="2">DHHA2 domain-containing protein</fullName>
    </recommendedName>
</protein>
<dbReference type="Gene3D" id="3.10.310.20">
    <property type="entry name" value="DHHA2 domain"/>
    <property type="match status" value="1"/>
</dbReference>
<dbReference type="Pfam" id="PF02833">
    <property type="entry name" value="DHHA2"/>
    <property type="match status" value="1"/>
</dbReference>
<name>A0A7S4SL36_9DINO</name>
<dbReference type="SUPFAM" id="SSF64182">
    <property type="entry name" value="DHH phosphoesterases"/>
    <property type="match status" value="1"/>
</dbReference>
<feature type="domain" description="DHHA2" evidence="2">
    <location>
        <begin position="82"/>
        <end position="211"/>
    </location>
</feature>
<evidence type="ECO:0000259" key="2">
    <source>
        <dbReference type="SMART" id="SM01131"/>
    </source>
</evidence>
<dbReference type="Gene3D" id="3.90.1640.10">
    <property type="entry name" value="inorganic pyrophosphatase (n-terminal core)"/>
    <property type="match status" value="1"/>
</dbReference>
<dbReference type="GO" id="GO:0016462">
    <property type="term" value="F:pyrophosphatase activity"/>
    <property type="evidence" value="ECO:0007669"/>
    <property type="project" value="InterPro"/>
</dbReference>
<evidence type="ECO:0000313" key="3">
    <source>
        <dbReference type="EMBL" id="CAE4648732.1"/>
    </source>
</evidence>